<evidence type="ECO:0000256" key="4">
    <source>
        <dbReference type="ARBA" id="ARBA00022692"/>
    </source>
</evidence>
<evidence type="ECO:0000256" key="5">
    <source>
        <dbReference type="ARBA" id="ARBA00022824"/>
    </source>
</evidence>
<dbReference type="AlphaFoldDB" id="A0A804K834"/>
<reference evidence="12" key="1">
    <citation type="submission" date="2021-05" db="UniProtKB">
        <authorList>
            <consortium name="EnsemblPlants"/>
        </authorList>
    </citation>
    <scope>IDENTIFICATION</scope>
    <source>
        <strain evidence="12">subsp. malaccensis</strain>
    </source>
</reference>
<evidence type="ECO:0000313" key="13">
    <source>
        <dbReference type="Proteomes" id="UP000012960"/>
    </source>
</evidence>
<feature type="region of interest" description="Disordered" evidence="10">
    <location>
        <begin position="220"/>
        <end position="239"/>
    </location>
</feature>
<evidence type="ECO:0000256" key="10">
    <source>
        <dbReference type="SAM" id="MobiDB-lite"/>
    </source>
</evidence>
<dbReference type="GO" id="GO:0005789">
    <property type="term" value="C:endoplasmic reticulum membrane"/>
    <property type="evidence" value="ECO:0000318"/>
    <property type="project" value="GO_Central"/>
</dbReference>
<dbReference type="GO" id="GO:0008610">
    <property type="term" value="P:lipid biosynthetic process"/>
    <property type="evidence" value="ECO:0007669"/>
    <property type="project" value="InterPro"/>
</dbReference>
<evidence type="ECO:0000313" key="12">
    <source>
        <dbReference type="EnsemblPlants" id="Ma08_p18520.1"/>
    </source>
</evidence>
<dbReference type="InParanoid" id="A0A804K834"/>
<dbReference type="GO" id="GO:0016491">
    <property type="term" value="F:oxidoreductase activity"/>
    <property type="evidence" value="ECO:0000318"/>
    <property type="project" value="GO_Central"/>
</dbReference>
<dbReference type="Gramene" id="Ma08_t18520.1">
    <property type="protein sequence ID" value="Ma08_p18520.1"/>
    <property type="gene ID" value="Ma08_g18520"/>
</dbReference>
<keyword evidence="13" id="KW-1185">Reference proteome</keyword>
<dbReference type="Pfam" id="PF04116">
    <property type="entry name" value="FA_hydroxylase"/>
    <property type="match status" value="1"/>
</dbReference>
<evidence type="ECO:0000256" key="3">
    <source>
        <dbReference type="ARBA" id="ARBA00013146"/>
    </source>
</evidence>
<dbReference type="InterPro" id="IPR050307">
    <property type="entry name" value="Sterol_Desaturase_Related"/>
</dbReference>
<evidence type="ECO:0000256" key="8">
    <source>
        <dbReference type="ARBA" id="ARBA00023239"/>
    </source>
</evidence>
<proteinExistence type="inferred from homology"/>
<keyword evidence="7" id="KW-0472">Membrane</keyword>
<dbReference type="EnsemblPlants" id="Ma08_t18520.1">
    <property type="protein sequence ID" value="Ma08_p18520.1"/>
    <property type="gene ID" value="Ma08_g18520"/>
</dbReference>
<dbReference type="GO" id="GO:0071771">
    <property type="term" value="F:aldehyde oxygenase (deformylating) activity"/>
    <property type="evidence" value="ECO:0007669"/>
    <property type="project" value="UniProtKB-EC"/>
</dbReference>
<keyword evidence="4" id="KW-0812">Transmembrane</keyword>
<dbReference type="EC" id="4.1.99.5" evidence="3"/>
<comment type="subcellular location">
    <subcellularLocation>
        <location evidence="1">Endoplasmic reticulum membrane</location>
        <topology evidence="1">Multi-pass membrane protein</topology>
    </subcellularLocation>
</comment>
<name>A0A804K834_MUSAM</name>
<dbReference type="OMA" id="FHHKKFL"/>
<evidence type="ECO:0000256" key="6">
    <source>
        <dbReference type="ARBA" id="ARBA00022989"/>
    </source>
</evidence>
<accession>A0A804K834</accession>
<comment type="catalytic activity">
    <reaction evidence="9">
        <text>a long-chain fatty aldehyde + 2 NADPH + O2 + H(+) = a long-chain alkane + formate + 2 NADP(+) + H2O</text>
        <dbReference type="Rhea" id="RHEA:21440"/>
        <dbReference type="ChEBI" id="CHEBI:15377"/>
        <dbReference type="ChEBI" id="CHEBI:15378"/>
        <dbReference type="ChEBI" id="CHEBI:15379"/>
        <dbReference type="ChEBI" id="CHEBI:15740"/>
        <dbReference type="ChEBI" id="CHEBI:17176"/>
        <dbReference type="ChEBI" id="CHEBI:57783"/>
        <dbReference type="ChEBI" id="CHEBI:58349"/>
        <dbReference type="ChEBI" id="CHEBI:83563"/>
        <dbReference type="EC" id="4.1.99.5"/>
    </reaction>
</comment>
<evidence type="ECO:0000256" key="2">
    <source>
        <dbReference type="ARBA" id="ARBA00009324"/>
    </source>
</evidence>
<dbReference type="PANTHER" id="PTHR11863">
    <property type="entry name" value="STEROL DESATURASE"/>
    <property type="match status" value="1"/>
</dbReference>
<comment type="similarity">
    <text evidence="2">Belongs to the sterol desaturase family.</text>
</comment>
<sequence length="239" mass="27185">MLFAMAFADEVLYTFFTIVVYWQGIHPIVRSIGSNSFVSTVSLMMFSLSINILQITSGINIPQPSPVVIAAQFLAGMLVLDTWQCFMQTYMHANKSVYKHVQSKHHTLVVPYAFGARYNHPLEDLLLDTVGGALAFFVSGMTPRTGFFFFSFATTVDDHCGLWLPDNLLHAFFSNNSADYDVHHQLNGSKYNFSQPFFVMWDRIMRTYMPCSLETRKEGRVRSRADQTQELMDPSISCV</sequence>
<evidence type="ECO:0000256" key="1">
    <source>
        <dbReference type="ARBA" id="ARBA00004477"/>
    </source>
</evidence>
<evidence type="ECO:0000256" key="9">
    <source>
        <dbReference type="ARBA" id="ARBA00047909"/>
    </source>
</evidence>
<keyword evidence="5" id="KW-0256">Endoplasmic reticulum</keyword>
<dbReference type="InterPro" id="IPR006694">
    <property type="entry name" value="Fatty_acid_hydroxylase"/>
</dbReference>
<keyword evidence="6" id="KW-1133">Transmembrane helix</keyword>
<evidence type="ECO:0000259" key="11">
    <source>
        <dbReference type="Pfam" id="PF04116"/>
    </source>
</evidence>
<protein>
    <recommendedName>
        <fullName evidence="3">aldehyde oxygenase (deformylating)</fullName>
        <ecNumber evidence="3">4.1.99.5</ecNumber>
    </recommendedName>
</protein>
<dbReference type="Proteomes" id="UP000012960">
    <property type="component" value="Unplaced"/>
</dbReference>
<feature type="domain" description="Fatty acid hydroxylase" evidence="11">
    <location>
        <begin position="73"/>
        <end position="207"/>
    </location>
</feature>
<keyword evidence="8" id="KW-0456">Lyase</keyword>
<evidence type="ECO:0000256" key="7">
    <source>
        <dbReference type="ARBA" id="ARBA00023136"/>
    </source>
</evidence>
<dbReference type="GO" id="GO:0005506">
    <property type="term" value="F:iron ion binding"/>
    <property type="evidence" value="ECO:0007669"/>
    <property type="project" value="InterPro"/>
</dbReference>
<organism evidence="12 13">
    <name type="scientific">Musa acuminata subsp. malaccensis</name>
    <name type="common">Wild banana</name>
    <name type="synonym">Musa malaccensis</name>
    <dbReference type="NCBI Taxonomy" id="214687"/>
    <lineage>
        <taxon>Eukaryota</taxon>
        <taxon>Viridiplantae</taxon>
        <taxon>Streptophyta</taxon>
        <taxon>Embryophyta</taxon>
        <taxon>Tracheophyta</taxon>
        <taxon>Spermatophyta</taxon>
        <taxon>Magnoliopsida</taxon>
        <taxon>Liliopsida</taxon>
        <taxon>Zingiberales</taxon>
        <taxon>Musaceae</taxon>
        <taxon>Musa</taxon>
    </lineage>
</organism>